<dbReference type="OMA" id="QCLQTQP"/>
<dbReference type="HOGENOM" id="CLU_2944150_0_0_1"/>
<proteinExistence type="predicted"/>
<dbReference type="Proteomes" id="UP000000304">
    <property type="component" value="Chromosome 3R"/>
</dbReference>
<name>B4QXS6_DROSI</name>
<evidence type="ECO:0000313" key="1">
    <source>
        <dbReference type="EMBL" id="EDX12750.1"/>
    </source>
</evidence>
<dbReference type="PhylomeDB" id="B4QXS6"/>
<reference evidence="1 2" key="1">
    <citation type="journal article" date="2007" name="Nature">
        <title>Evolution of genes and genomes on the Drosophila phylogeny.</title>
        <authorList>
            <consortium name="Drosophila 12 Genomes Consortium"/>
            <person name="Clark A.G."/>
            <person name="Eisen M.B."/>
            <person name="Smith D.R."/>
            <person name="Bergman C.M."/>
            <person name="Oliver B."/>
            <person name="Markow T.A."/>
            <person name="Kaufman T.C."/>
            <person name="Kellis M."/>
            <person name="Gelbart W."/>
            <person name="Iyer V.N."/>
            <person name="Pollard D.A."/>
            <person name="Sackton T.B."/>
            <person name="Larracuente A.M."/>
            <person name="Singh N.D."/>
            <person name="Abad J.P."/>
            <person name="Abt D.N."/>
            <person name="Adryan B."/>
            <person name="Aguade M."/>
            <person name="Akashi H."/>
            <person name="Anderson W.W."/>
            <person name="Aquadro C.F."/>
            <person name="Ardell D.H."/>
            <person name="Arguello R."/>
            <person name="Artieri C.G."/>
            <person name="Barbash D.A."/>
            <person name="Barker D."/>
            <person name="Barsanti P."/>
            <person name="Batterham P."/>
            <person name="Batzoglou S."/>
            <person name="Begun D."/>
            <person name="Bhutkar A."/>
            <person name="Blanco E."/>
            <person name="Bosak S.A."/>
            <person name="Bradley R.K."/>
            <person name="Brand A.D."/>
            <person name="Brent M.R."/>
            <person name="Brooks A.N."/>
            <person name="Brown R.H."/>
            <person name="Butlin R.K."/>
            <person name="Caggese C."/>
            <person name="Calvi B.R."/>
            <person name="Bernardo de Carvalho A."/>
            <person name="Caspi A."/>
            <person name="Castrezana S."/>
            <person name="Celniker S.E."/>
            <person name="Chang J.L."/>
            <person name="Chapple C."/>
            <person name="Chatterji S."/>
            <person name="Chinwalla A."/>
            <person name="Civetta A."/>
            <person name="Clifton S.W."/>
            <person name="Comeron J.M."/>
            <person name="Costello J.C."/>
            <person name="Coyne J.A."/>
            <person name="Daub J."/>
            <person name="David R.G."/>
            <person name="Delcher A.L."/>
            <person name="Delehaunty K."/>
            <person name="Do C.B."/>
            <person name="Ebling H."/>
            <person name="Edwards K."/>
            <person name="Eickbush T."/>
            <person name="Evans J.D."/>
            <person name="Filipski A."/>
            <person name="Findeiss S."/>
            <person name="Freyhult E."/>
            <person name="Fulton L."/>
            <person name="Fulton R."/>
            <person name="Garcia A.C."/>
            <person name="Gardiner A."/>
            <person name="Garfield D.A."/>
            <person name="Garvin B.E."/>
            <person name="Gibson G."/>
            <person name="Gilbert D."/>
            <person name="Gnerre S."/>
            <person name="Godfrey J."/>
            <person name="Good R."/>
            <person name="Gotea V."/>
            <person name="Gravely B."/>
            <person name="Greenberg A.J."/>
            <person name="Griffiths-Jones S."/>
            <person name="Gross S."/>
            <person name="Guigo R."/>
            <person name="Gustafson E.A."/>
            <person name="Haerty W."/>
            <person name="Hahn M.W."/>
            <person name="Halligan D.L."/>
            <person name="Halpern A.L."/>
            <person name="Halter G.M."/>
            <person name="Han M.V."/>
            <person name="Heger A."/>
            <person name="Hillier L."/>
            <person name="Hinrichs A.S."/>
            <person name="Holmes I."/>
            <person name="Hoskins R.A."/>
            <person name="Hubisz M.J."/>
            <person name="Hultmark D."/>
            <person name="Huntley M.A."/>
            <person name="Jaffe D.B."/>
            <person name="Jagadeeshan S."/>
            <person name="Jeck W.R."/>
            <person name="Johnson J."/>
            <person name="Jones C.D."/>
            <person name="Jordan W.C."/>
            <person name="Karpen G.H."/>
            <person name="Kataoka E."/>
            <person name="Keightley P.D."/>
            <person name="Kheradpour P."/>
            <person name="Kirkness E.F."/>
            <person name="Koerich L.B."/>
            <person name="Kristiansen K."/>
            <person name="Kudrna D."/>
            <person name="Kulathinal R.J."/>
            <person name="Kumar S."/>
            <person name="Kwok R."/>
            <person name="Lander E."/>
            <person name="Langley C.H."/>
            <person name="Lapoint R."/>
            <person name="Lazzaro B.P."/>
            <person name="Lee S.J."/>
            <person name="Levesque L."/>
            <person name="Li R."/>
            <person name="Lin C.F."/>
            <person name="Lin M.F."/>
            <person name="Lindblad-Toh K."/>
            <person name="Llopart A."/>
            <person name="Long M."/>
            <person name="Low L."/>
            <person name="Lozovsky E."/>
            <person name="Lu J."/>
            <person name="Luo M."/>
            <person name="Machado C.A."/>
            <person name="Makalowski W."/>
            <person name="Marzo M."/>
            <person name="Matsuda M."/>
            <person name="Matzkin L."/>
            <person name="McAllister B."/>
            <person name="McBride C.S."/>
            <person name="McKernan B."/>
            <person name="McKernan K."/>
            <person name="Mendez-Lago M."/>
            <person name="Minx P."/>
            <person name="Mollenhauer M.U."/>
            <person name="Montooth K."/>
            <person name="Mount S.M."/>
            <person name="Mu X."/>
            <person name="Myers E."/>
            <person name="Negre B."/>
            <person name="Newfeld S."/>
            <person name="Nielsen R."/>
            <person name="Noor M.A."/>
            <person name="O'Grady P."/>
            <person name="Pachter L."/>
            <person name="Papaceit M."/>
            <person name="Parisi M.J."/>
            <person name="Parisi M."/>
            <person name="Parts L."/>
            <person name="Pedersen J.S."/>
            <person name="Pesole G."/>
            <person name="Phillippy A.M."/>
            <person name="Ponting C.P."/>
            <person name="Pop M."/>
            <person name="Porcelli D."/>
            <person name="Powell J.R."/>
            <person name="Prohaska S."/>
            <person name="Pruitt K."/>
            <person name="Puig M."/>
            <person name="Quesneville H."/>
            <person name="Ram K.R."/>
            <person name="Rand D."/>
            <person name="Rasmussen M.D."/>
            <person name="Reed L.K."/>
            <person name="Reenan R."/>
            <person name="Reily A."/>
            <person name="Remington K.A."/>
            <person name="Rieger T.T."/>
            <person name="Ritchie M.G."/>
            <person name="Robin C."/>
            <person name="Rogers Y.H."/>
            <person name="Rohde C."/>
            <person name="Rozas J."/>
            <person name="Rubenfield M.J."/>
            <person name="Ruiz A."/>
            <person name="Russo S."/>
            <person name="Salzberg S.L."/>
            <person name="Sanchez-Gracia A."/>
            <person name="Saranga D.J."/>
            <person name="Sato H."/>
            <person name="Schaeffer S.W."/>
            <person name="Schatz M.C."/>
            <person name="Schlenke T."/>
            <person name="Schwartz R."/>
            <person name="Segarra C."/>
            <person name="Singh R.S."/>
            <person name="Sirot L."/>
            <person name="Sirota M."/>
            <person name="Sisneros N.B."/>
            <person name="Smith C.D."/>
            <person name="Smith T.F."/>
            <person name="Spieth J."/>
            <person name="Stage D.E."/>
            <person name="Stark A."/>
            <person name="Stephan W."/>
            <person name="Strausberg R.L."/>
            <person name="Strempel S."/>
            <person name="Sturgill D."/>
            <person name="Sutton G."/>
            <person name="Sutton G.G."/>
            <person name="Tao W."/>
            <person name="Teichmann S."/>
            <person name="Tobari Y.N."/>
            <person name="Tomimura Y."/>
            <person name="Tsolas J.M."/>
            <person name="Valente V.L."/>
            <person name="Venter E."/>
            <person name="Venter J.C."/>
            <person name="Vicario S."/>
            <person name="Vieira F.G."/>
            <person name="Vilella A.J."/>
            <person name="Villasante A."/>
            <person name="Walenz B."/>
            <person name="Wang J."/>
            <person name="Wasserman M."/>
            <person name="Watts T."/>
            <person name="Wilson D."/>
            <person name="Wilson R.K."/>
            <person name="Wing R.A."/>
            <person name="Wolfner M.F."/>
            <person name="Wong A."/>
            <person name="Wong G.K."/>
            <person name="Wu C.I."/>
            <person name="Wu G."/>
            <person name="Yamamoto D."/>
            <person name="Yang H.P."/>
            <person name="Yang S.P."/>
            <person name="Yorke J.A."/>
            <person name="Yoshida K."/>
            <person name="Zdobnov E."/>
            <person name="Zhang P."/>
            <person name="Zhang Y."/>
            <person name="Zimin A.V."/>
            <person name="Baldwin J."/>
            <person name="Abdouelleil A."/>
            <person name="Abdulkadir J."/>
            <person name="Abebe A."/>
            <person name="Abera B."/>
            <person name="Abreu J."/>
            <person name="Acer S.C."/>
            <person name="Aftuck L."/>
            <person name="Alexander A."/>
            <person name="An P."/>
            <person name="Anderson E."/>
            <person name="Anderson S."/>
            <person name="Arachi H."/>
            <person name="Azer M."/>
            <person name="Bachantsang P."/>
            <person name="Barry A."/>
            <person name="Bayul T."/>
            <person name="Berlin A."/>
            <person name="Bessette D."/>
            <person name="Bloom T."/>
            <person name="Blye J."/>
            <person name="Boguslavskiy L."/>
            <person name="Bonnet C."/>
            <person name="Boukhgalter B."/>
            <person name="Bourzgui I."/>
            <person name="Brown A."/>
            <person name="Cahill P."/>
            <person name="Channer S."/>
            <person name="Cheshatsang Y."/>
            <person name="Chuda L."/>
            <person name="Citroen M."/>
            <person name="Collymore A."/>
            <person name="Cooke P."/>
            <person name="Costello M."/>
            <person name="D'Aco K."/>
            <person name="Daza R."/>
            <person name="De Haan G."/>
            <person name="DeGray S."/>
            <person name="DeMaso C."/>
            <person name="Dhargay N."/>
            <person name="Dooley K."/>
            <person name="Dooley E."/>
            <person name="Doricent M."/>
            <person name="Dorje P."/>
            <person name="Dorjee K."/>
            <person name="Dupes A."/>
            <person name="Elong R."/>
            <person name="Falk J."/>
            <person name="Farina A."/>
            <person name="Faro S."/>
            <person name="Ferguson D."/>
            <person name="Fisher S."/>
            <person name="Foley C.D."/>
            <person name="Franke A."/>
            <person name="Friedrich D."/>
            <person name="Gadbois L."/>
            <person name="Gearin G."/>
            <person name="Gearin C.R."/>
            <person name="Giannoukos G."/>
            <person name="Goode T."/>
            <person name="Graham J."/>
            <person name="Grandbois E."/>
            <person name="Grewal S."/>
            <person name="Gyaltsen K."/>
            <person name="Hafez N."/>
            <person name="Hagos B."/>
            <person name="Hall J."/>
            <person name="Henson C."/>
            <person name="Hollinger A."/>
            <person name="Honan T."/>
            <person name="Huard M.D."/>
            <person name="Hughes L."/>
            <person name="Hurhula B."/>
            <person name="Husby M.E."/>
            <person name="Kamat A."/>
            <person name="Kanga B."/>
            <person name="Kashin S."/>
            <person name="Khazanovich D."/>
            <person name="Kisner P."/>
            <person name="Lance K."/>
            <person name="Lara M."/>
            <person name="Lee W."/>
            <person name="Lennon N."/>
            <person name="Letendre F."/>
            <person name="LeVine R."/>
            <person name="Lipovsky A."/>
            <person name="Liu X."/>
            <person name="Liu J."/>
            <person name="Liu S."/>
            <person name="Lokyitsang T."/>
            <person name="Lokyitsang Y."/>
            <person name="Lubonja R."/>
            <person name="Lui A."/>
            <person name="MacDonald P."/>
            <person name="Magnisalis V."/>
            <person name="Maru K."/>
            <person name="Matthews C."/>
            <person name="McCusker W."/>
            <person name="McDonough S."/>
            <person name="Mehta T."/>
            <person name="Meldrim J."/>
            <person name="Meneus L."/>
            <person name="Mihai O."/>
            <person name="Mihalev A."/>
            <person name="Mihova T."/>
            <person name="Mittelman R."/>
            <person name="Mlenga V."/>
            <person name="Montmayeur A."/>
            <person name="Mulrain L."/>
            <person name="Navidi A."/>
            <person name="Naylor J."/>
            <person name="Negash T."/>
            <person name="Nguyen T."/>
            <person name="Nguyen N."/>
            <person name="Nicol R."/>
            <person name="Norbu C."/>
            <person name="Norbu N."/>
            <person name="Novod N."/>
            <person name="O'Neill B."/>
            <person name="Osman S."/>
            <person name="Markiewicz E."/>
            <person name="Oyono O.L."/>
            <person name="Patti C."/>
            <person name="Phunkhang P."/>
            <person name="Pierre F."/>
            <person name="Priest M."/>
            <person name="Raghuraman S."/>
            <person name="Rege F."/>
            <person name="Reyes R."/>
            <person name="Rise C."/>
            <person name="Rogov P."/>
            <person name="Ross K."/>
            <person name="Ryan E."/>
            <person name="Settipalli S."/>
            <person name="Shea T."/>
            <person name="Sherpa N."/>
            <person name="Shi L."/>
            <person name="Shih D."/>
            <person name="Sparrow T."/>
            <person name="Spaulding J."/>
            <person name="Stalker J."/>
            <person name="Stange-Thomann N."/>
            <person name="Stavropoulos S."/>
            <person name="Stone C."/>
            <person name="Strader C."/>
            <person name="Tesfaye S."/>
            <person name="Thomson T."/>
            <person name="Thoulutsang Y."/>
            <person name="Thoulutsang D."/>
            <person name="Topham K."/>
            <person name="Topping I."/>
            <person name="Tsamla T."/>
            <person name="Vassiliev H."/>
            <person name="Vo A."/>
            <person name="Wangchuk T."/>
            <person name="Wangdi T."/>
            <person name="Weiand M."/>
            <person name="Wilkinson J."/>
            <person name="Wilson A."/>
            <person name="Yadav S."/>
            <person name="Young G."/>
            <person name="Yu Q."/>
            <person name="Zembek L."/>
            <person name="Zhong D."/>
            <person name="Zimmer A."/>
            <person name="Zwirko Z."/>
            <person name="Jaffe D.B."/>
            <person name="Alvarez P."/>
            <person name="Brockman W."/>
            <person name="Butler J."/>
            <person name="Chin C."/>
            <person name="Gnerre S."/>
            <person name="Grabherr M."/>
            <person name="Kleber M."/>
            <person name="Mauceli E."/>
            <person name="MacCallum I."/>
        </authorList>
    </citation>
    <scope>NUCLEOTIDE SEQUENCE [LARGE SCALE GENOMIC DNA]</scope>
    <source>
        <strain evidence="2">white501</strain>
    </source>
</reference>
<dbReference type="Bgee" id="FBgn0189329">
    <property type="expression patterns" value="Expressed in male reproductive system and 3 other cell types or tissues"/>
</dbReference>
<gene>
    <name evidence="1" type="primary">Dsim\GD17781</name>
    <name evidence="1" type="ORF">Dsim_GD17781</name>
</gene>
<sequence>MQAHILQELSMQCLQTQPRQSLSTLPGPLGVLHQQEEQHNQTGLLFIESIVKFILTNCKLKLSTSISVAQRQ</sequence>
<evidence type="ECO:0000313" key="2">
    <source>
        <dbReference type="Proteomes" id="UP000000304"/>
    </source>
</evidence>
<protein>
    <submittedName>
        <fullName evidence="1">GD17781</fullName>
    </submittedName>
</protein>
<dbReference type="AlphaFoldDB" id="B4QXS6"/>
<keyword evidence="2" id="KW-1185">Reference proteome</keyword>
<dbReference type="EMBL" id="CM000364">
    <property type="protein sequence ID" value="EDX12750.1"/>
    <property type="molecule type" value="Genomic_DNA"/>
</dbReference>
<accession>B4QXS6</accession>
<organism evidence="1 2">
    <name type="scientific">Drosophila simulans</name>
    <name type="common">Fruit fly</name>
    <dbReference type="NCBI Taxonomy" id="7240"/>
    <lineage>
        <taxon>Eukaryota</taxon>
        <taxon>Metazoa</taxon>
        <taxon>Ecdysozoa</taxon>
        <taxon>Arthropoda</taxon>
        <taxon>Hexapoda</taxon>
        <taxon>Insecta</taxon>
        <taxon>Pterygota</taxon>
        <taxon>Neoptera</taxon>
        <taxon>Endopterygota</taxon>
        <taxon>Diptera</taxon>
        <taxon>Brachycera</taxon>
        <taxon>Muscomorpha</taxon>
        <taxon>Ephydroidea</taxon>
        <taxon>Drosophilidae</taxon>
        <taxon>Drosophila</taxon>
        <taxon>Sophophora</taxon>
    </lineage>
</organism>